<dbReference type="Gene3D" id="3.40.50.150">
    <property type="entry name" value="Vaccinia Virus protein VP39"/>
    <property type="match status" value="1"/>
</dbReference>
<evidence type="ECO:0000313" key="2">
    <source>
        <dbReference type="EMBL" id="MCV3753946.1"/>
    </source>
</evidence>
<dbReference type="SUPFAM" id="SSF53335">
    <property type="entry name" value="S-adenosyl-L-methionine-dependent methyltransferases"/>
    <property type="match status" value="1"/>
</dbReference>
<proteinExistence type="predicted"/>
<comment type="caution">
    <text evidence="2">The sequence shown here is derived from an EMBL/GenBank/DDBJ whole genome shotgun (WGS) entry which is preliminary data.</text>
</comment>
<feature type="domain" description="Methyltransferase small" evidence="1">
    <location>
        <begin position="40"/>
        <end position="134"/>
    </location>
</feature>
<dbReference type="InterPro" id="IPR002052">
    <property type="entry name" value="DNA_methylase_N6_adenine_CS"/>
</dbReference>
<organism evidence="2 3">
    <name type="scientific">Ureaplasma zalophigenitalium</name>
    <dbReference type="NCBI Taxonomy" id="907723"/>
    <lineage>
        <taxon>Bacteria</taxon>
        <taxon>Bacillati</taxon>
        <taxon>Mycoplasmatota</taxon>
        <taxon>Mycoplasmoidales</taxon>
        <taxon>Mycoplasmoidaceae</taxon>
        <taxon>Ureaplasma</taxon>
    </lineage>
</organism>
<name>A0ABT3BP00_9BACT</name>
<dbReference type="InterPro" id="IPR050210">
    <property type="entry name" value="tRNA_Adenine-N(6)_MTase"/>
</dbReference>
<reference evidence="2 3" key="1">
    <citation type="journal article" date="2020" name="Int. J. Syst. Evol. Microbiol.">
        <title>Ureaplasma miroungigenitalium sp. nov. isolated from northern elephant seals (Mirounga angustirostris) and Ureaplasma zalophigenitalium sp. nov. isolated from California sea lions (Zalophus californianus).</title>
        <authorList>
            <person name="Volokhov D.V."/>
            <person name="Gulland F.M."/>
            <person name="Gao Y."/>
            <person name="Chizhikov V.E."/>
        </authorList>
    </citation>
    <scope>NUCLEOTIDE SEQUENCE [LARGE SCALE GENOMIC DNA]</scope>
    <source>
        <strain evidence="2 3">CSL7644-GEN</strain>
    </source>
</reference>
<evidence type="ECO:0000313" key="3">
    <source>
        <dbReference type="Proteomes" id="UP001207252"/>
    </source>
</evidence>
<dbReference type="InterPro" id="IPR029063">
    <property type="entry name" value="SAM-dependent_MTases_sf"/>
</dbReference>
<dbReference type="EMBL" id="JAOXHJ010000001">
    <property type="protein sequence ID" value="MCV3753946.1"/>
    <property type="molecule type" value="Genomic_DNA"/>
</dbReference>
<protein>
    <submittedName>
        <fullName evidence="2">Methyltransferase</fullName>
    </submittedName>
</protein>
<keyword evidence="2" id="KW-0808">Transferase</keyword>
<gene>
    <name evidence="2" type="ORF">OF365_01010</name>
</gene>
<accession>A0ABT3BP00</accession>
<sequence length="269" mass="30828">MKKAWVKNQLGYDTGLYLYQDKDQFNFSIDTLLLANWASLKAKTKKVCEIGLNNAALSILLAARKDDLLIDGIEINEQAIDLAIHNISHNEMANRIRVIHADFNDYITQNHLDEKDRYDLVVCNPPYHLSSGLKNKNISKANENALYEQSLTFEQIMAGTQKILKQKGVLSMIVSSVRLVDIICLMRQYRFEPKRLKMVYPRPYKPSCLVLIEAIYNTTPGLVIEKSLLLHNEKPNDHSYTADALFYHRINAYELPKKVKKSPNKSSIS</sequence>
<keyword evidence="2" id="KW-0489">Methyltransferase</keyword>
<dbReference type="GO" id="GO:0008168">
    <property type="term" value="F:methyltransferase activity"/>
    <property type="evidence" value="ECO:0007669"/>
    <property type="project" value="UniProtKB-KW"/>
</dbReference>
<dbReference type="CDD" id="cd02440">
    <property type="entry name" value="AdoMet_MTases"/>
    <property type="match status" value="1"/>
</dbReference>
<keyword evidence="3" id="KW-1185">Reference proteome</keyword>
<dbReference type="PANTHER" id="PTHR47739:SF1">
    <property type="entry name" value="TRNA1(VAL) (ADENINE(37)-N6)-METHYLTRANSFERASE"/>
    <property type="match status" value="1"/>
</dbReference>
<dbReference type="RefSeq" id="WP_263817747.1">
    <property type="nucleotide sequence ID" value="NZ_JAOXHJ010000001.1"/>
</dbReference>
<dbReference type="Proteomes" id="UP001207252">
    <property type="component" value="Unassembled WGS sequence"/>
</dbReference>
<dbReference type="GO" id="GO:0032259">
    <property type="term" value="P:methylation"/>
    <property type="evidence" value="ECO:0007669"/>
    <property type="project" value="UniProtKB-KW"/>
</dbReference>
<dbReference type="InterPro" id="IPR007848">
    <property type="entry name" value="Small_mtfrase_dom"/>
</dbReference>
<dbReference type="PANTHER" id="PTHR47739">
    <property type="entry name" value="TRNA1(VAL) (ADENINE(37)-N6)-METHYLTRANSFERASE"/>
    <property type="match status" value="1"/>
</dbReference>
<evidence type="ECO:0000259" key="1">
    <source>
        <dbReference type="Pfam" id="PF05175"/>
    </source>
</evidence>
<dbReference type="PROSITE" id="PS00092">
    <property type="entry name" value="N6_MTASE"/>
    <property type="match status" value="1"/>
</dbReference>
<dbReference type="Pfam" id="PF05175">
    <property type="entry name" value="MTS"/>
    <property type="match status" value="1"/>
</dbReference>